<evidence type="ECO:0000313" key="6">
    <source>
        <dbReference type="EMBL" id="ROV99632.1"/>
    </source>
</evidence>
<dbReference type="InterPro" id="IPR001138">
    <property type="entry name" value="Zn2Cys6_DnaBD"/>
</dbReference>
<dbReference type="SMART" id="SM00906">
    <property type="entry name" value="Fungal_trans"/>
    <property type="match status" value="1"/>
</dbReference>
<dbReference type="Pfam" id="PF04082">
    <property type="entry name" value="Fungal_trans"/>
    <property type="match status" value="1"/>
</dbReference>
<feature type="compositionally biased region" description="Polar residues" evidence="4">
    <location>
        <begin position="77"/>
        <end position="99"/>
    </location>
</feature>
<sequence length="710" mass="78190">MEPSAATSPSLEFGTPSRRRNGRFQACEPCRKRKVSCDHVFPVCRRCKTGNNADKCLYLVPQEASRKPRRAPRARSGTQPSPSSTHDSVPPLTGTNAALESSEPRGATSGTNHTGYLGFTSFFAVYRETQDSLSLVKGPLLGTSSRSSTAANSRVLGSKDGDAAESGNKSVSLSAPFLKHSLIVLRRIPAENAALSLFQKHNNTTDGWIRLAANRLLESMLSVFRRQLRARGTKDLEELARIFSENTAKPWCEDNLDPDAWQASFSGRNMRWECLGILFTYWALASFANQPHWPEPRKNMTAVYYEAAELCMDLCKNSAPNSLLQYLAYKVAIIESIKSGDTAPALWRLHGQQVALVTYLGMHTIQQGTSYVPTVASEARRRLVSQIFVIDKVVASFNGRPPLLSRKYMLTPPPLDLSDEVLLSDQDTIAKAVEALDDNGWNRDGKCYATTIVRARRMLAIVKDEVMEVSLGDPTCTSTEALLALRERELEAFSGLPNDLKYRPGDVRDVSVEASKLYAKILVHLEHLQNLFFIARLLIKWGYSGHAELLKVSFEMVAVSLMFWTHRDRLAGLHGGFGWLVMAYAAPAGGILCNELLGPPQQPSHDIAGVTRSSIVQQLSLLSGFLDQVSPSAPNGDLCSSCKTVIQHVLDHALNTAPQGSSGALAAETPFDSNLDLSSDIDAINGYFNFDLLDTYDWLRPDMLSNQHPI</sequence>
<feature type="region of interest" description="Disordered" evidence="4">
    <location>
        <begin position="1"/>
        <end position="24"/>
    </location>
</feature>
<dbReference type="GO" id="GO:0005634">
    <property type="term" value="C:nucleus"/>
    <property type="evidence" value="ECO:0007669"/>
    <property type="project" value="UniProtKB-SubCell"/>
</dbReference>
<proteinExistence type="predicted"/>
<dbReference type="PROSITE" id="PS00463">
    <property type="entry name" value="ZN2_CY6_FUNGAL_1"/>
    <property type="match status" value="1"/>
</dbReference>
<name>A0A423W8F2_CYTCH</name>
<dbReference type="EMBL" id="LJZO01000010">
    <property type="protein sequence ID" value="ROV99632.1"/>
    <property type="molecule type" value="Genomic_DNA"/>
</dbReference>
<dbReference type="Proteomes" id="UP000284375">
    <property type="component" value="Unassembled WGS sequence"/>
</dbReference>
<dbReference type="AlphaFoldDB" id="A0A423W8F2"/>
<keyword evidence="2" id="KW-0479">Metal-binding</keyword>
<evidence type="ECO:0000256" key="4">
    <source>
        <dbReference type="SAM" id="MobiDB-lite"/>
    </source>
</evidence>
<dbReference type="GO" id="GO:0000981">
    <property type="term" value="F:DNA-binding transcription factor activity, RNA polymerase II-specific"/>
    <property type="evidence" value="ECO:0007669"/>
    <property type="project" value="InterPro"/>
</dbReference>
<comment type="caution">
    <text evidence="6">The sequence shown here is derived from an EMBL/GenBank/DDBJ whole genome shotgun (WGS) entry which is preliminary data.</text>
</comment>
<dbReference type="OrthoDB" id="6612291at2759"/>
<feature type="compositionally biased region" description="Low complexity" evidence="4">
    <location>
        <begin position="143"/>
        <end position="154"/>
    </location>
</feature>
<evidence type="ECO:0000256" key="2">
    <source>
        <dbReference type="ARBA" id="ARBA00022723"/>
    </source>
</evidence>
<evidence type="ECO:0000256" key="3">
    <source>
        <dbReference type="ARBA" id="ARBA00023242"/>
    </source>
</evidence>
<dbReference type="Pfam" id="PF00172">
    <property type="entry name" value="Zn_clus"/>
    <property type="match status" value="1"/>
</dbReference>
<feature type="compositionally biased region" description="Polar residues" evidence="4">
    <location>
        <begin position="1"/>
        <end position="10"/>
    </location>
</feature>
<dbReference type="SMART" id="SM00066">
    <property type="entry name" value="GAL4"/>
    <property type="match status" value="1"/>
</dbReference>
<comment type="subcellular location">
    <subcellularLocation>
        <location evidence="1">Nucleus</location>
    </subcellularLocation>
</comment>
<dbReference type="PANTHER" id="PTHR31001:SF40">
    <property type="entry name" value="ZN(II)2CYS6 TRANSCRIPTION FACTOR (EUROFUNG)"/>
    <property type="match status" value="1"/>
</dbReference>
<dbReference type="CDD" id="cd12148">
    <property type="entry name" value="fungal_TF_MHR"/>
    <property type="match status" value="1"/>
</dbReference>
<dbReference type="InterPro" id="IPR036864">
    <property type="entry name" value="Zn2-C6_fun-type_DNA-bd_sf"/>
</dbReference>
<dbReference type="GO" id="GO:0008270">
    <property type="term" value="F:zinc ion binding"/>
    <property type="evidence" value="ECO:0007669"/>
    <property type="project" value="InterPro"/>
</dbReference>
<accession>A0A423W8F2</accession>
<evidence type="ECO:0000256" key="1">
    <source>
        <dbReference type="ARBA" id="ARBA00004123"/>
    </source>
</evidence>
<evidence type="ECO:0000259" key="5">
    <source>
        <dbReference type="PROSITE" id="PS50048"/>
    </source>
</evidence>
<keyword evidence="7" id="KW-1185">Reference proteome</keyword>
<evidence type="ECO:0000313" key="7">
    <source>
        <dbReference type="Proteomes" id="UP000284375"/>
    </source>
</evidence>
<dbReference type="STRING" id="252740.A0A423W8F2"/>
<protein>
    <recommendedName>
        <fullName evidence="5">Zn(2)-C6 fungal-type domain-containing protein</fullName>
    </recommendedName>
</protein>
<feature type="region of interest" description="Disordered" evidence="4">
    <location>
        <begin position="64"/>
        <end position="112"/>
    </location>
</feature>
<dbReference type="Gene3D" id="4.10.240.10">
    <property type="entry name" value="Zn(2)-C6 fungal-type DNA-binding domain"/>
    <property type="match status" value="1"/>
</dbReference>
<dbReference type="InterPro" id="IPR007219">
    <property type="entry name" value="XnlR_reg_dom"/>
</dbReference>
<reference evidence="6 7" key="1">
    <citation type="submission" date="2015-09" db="EMBL/GenBank/DDBJ databases">
        <title>Host preference determinants of Valsa canker pathogens revealed by comparative genomics.</title>
        <authorList>
            <person name="Yin Z."/>
            <person name="Huang L."/>
        </authorList>
    </citation>
    <scope>NUCLEOTIDE SEQUENCE [LARGE SCALE GENOMIC DNA]</scope>
    <source>
        <strain evidence="6 7">YSFL</strain>
    </source>
</reference>
<gene>
    <name evidence="6" type="ORF">VSDG_03125</name>
</gene>
<dbReference type="CDD" id="cd00067">
    <property type="entry name" value="GAL4"/>
    <property type="match status" value="1"/>
</dbReference>
<dbReference type="PANTHER" id="PTHR31001">
    <property type="entry name" value="UNCHARACTERIZED TRANSCRIPTIONAL REGULATORY PROTEIN"/>
    <property type="match status" value="1"/>
</dbReference>
<feature type="domain" description="Zn(2)-C6 fungal-type" evidence="5">
    <location>
        <begin position="26"/>
        <end position="58"/>
    </location>
</feature>
<dbReference type="SUPFAM" id="SSF57701">
    <property type="entry name" value="Zn2/Cys6 DNA-binding domain"/>
    <property type="match status" value="1"/>
</dbReference>
<dbReference type="GO" id="GO:0006351">
    <property type="term" value="P:DNA-templated transcription"/>
    <property type="evidence" value="ECO:0007669"/>
    <property type="project" value="InterPro"/>
</dbReference>
<dbReference type="PROSITE" id="PS50048">
    <property type="entry name" value="ZN2_CY6_FUNGAL_2"/>
    <property type="match status" value="1"/>
</dbReference>
<dbReference type="GO" id="GO:0003677">
    <property type="term" value="F:DNA binding"/>
    <property type="evidence" value="ECO:0007669"/>
    <property type="project" value="InterPro"/>
</dbReference>
<feature type="region of interest" description="Disordered" evidence="4">
    <location>
        <begin position="143"/>
        <end position="170"/>
    </location>
</feature>
<dbReference type="InterPro" id="IPR050613">
    <property type="entry name" value="Sec_Metabolite_Reg"/>
</dbReference>
<keyword evidence="3" id="KW-0539">Nucleus</keyword>
<organism evidence="6 7">
    <name type="scientific">Cytospora chrysosperma</name>
    <name type="common">Cytospora canker fungus</name>
    <name type="synonym">Sphaeria chrysosperma</name>
    <dbReference type="NCBI Taxonomy" id="252740"/>
    <lineage>
        <taxon>Eukaryota</taxon>
        <taxon>Fungi</taxon>
        <taxon>Dikarya</taxon>
        <taxon>Ascomycota</taxon>
        <taxon>Pezizomycotina</taxon>
        <taxon>Sordariomycetes</taxon>
        <taxon>Sordariomycetidae</taxon>
        <taxon>Diaporthales</taxon>
        <taxon>Cytosporaceae</taxon>
        <taxon>Cytospora</taxon>
    </lineage>
</organism>